<dbReference type="RefSeq" id="WP_201630366.1">
    <property type="nucleotide sequence ID" value="NZ_JAEQNB010000001.1"/>
</dbReference>
<organism evidence="3 4">
    <name type="scientific">Tumebacillus amylolyticus</name>
    <dbReference type="NCBI Taxonomy" id="2801339"/>
    <lineage>
        <taxon>Bacteria</taxon>
        <taxon>Bacillati</taxon>
        <taxon>Bacillota</taxon>
        <taxon>Bacilli</taxon>
        <taxon>Bacillales</taxon>
        <taxon>Alicyclobacillaceae</taxon>
        <taxon>Tumebacillus</taxon>
    </lineage>
</organism>
<evidence type="ECO:0000259" key="2">
    <source>
        <dbReference type="Pfam" id="PF01636"/>
    </source>
</evidence>
<dbReference type="SUPFAM" id="SSF56112">
    <property type="entry name" value="Protein kinase-like (PK-like)"/>
    <property type="match status" value="1"/>
</dbReference>
<dbReference type="Gene3D" id="3.90.1200.10">
    <property type="match status" value="1"/>
</dbReference>
<dbReference type="InterPro" id="IPR011009">
    <property type="entry name" value="Kinase-like_dom_sf"/>
</dbReference>
<feature type="domain" description="Aminoglycoside phosphotransferase" evidence="2">
    <location>
        <begin position="32"/>
        <end position="254"/>
    </location>
</feature>
<evidence type="ECO:0000256" key="1">
    <source>
        <dbReference type="ARBA" id="ARBA00038240"/>
    </source>
</evidence>
<evidence type="ECO:0000313" key="3">
    <source>
        <dbReference type="EMBL" id="MBL0385200.1"/>
    </source>
</evidence>
<name>A0ABS1J4T9_9BACL</name>
<proteinExistence type="inferred from homology"/>
<dbReference type="PANTHER" id="PTHR21064:SF6">
    <property type="entry name" value="AMINOGLYCOSIDE PHOSPHOTRANSFERASE DOMAIN-CONTAINING PROTEIN"/>
    <property type="match status" value="1"/>
</dbReference>
<evidence type="ECO:0000313" key="4">
    <source>
        <dbReference type="Proteomes" id="UP000602284"/>
    </source>
</evidence>
<dbReference type="EMBL" id="JAEQNB010000001">
    <property type="protein sequence ID" value="MBL0385200.1"/>
    <property type="molecule type" value="Genomic_DNA"/>
</dbReference>
<dbReference type="InterPro" id="IPR050249">
    <property type="entry name" value="Pseudomonas-type_ThrB"/>
</dbReference>
<comment type="caution">
    <text evidence="3">The sequence shown here is derived from an EMBL/GenBank/DDBJ whole genome shotgun (WGS) entry which is preliminary data.</text>
</comment>
<dbReference type="PANTHER" id="PTHR21064">
    <property type="entry name" value="AMINOGLYCOSIDE PHOSPHOTRANSFERASE DOMAIN-CONTAINING PROTEIN-RELATED"/>
    <property type="match status" value="1"/>
</dbReference>
<dbReference type="Pfam" id="PF01636">
    <property type="entry name" value="APH"/>
    <property type="match status" value="1"/>
</dbReference>
<dbReference type="Proteomes" id="UP000602284">
    <property type="component" value="Unassembled WGS sequence"/>
</dbReference>
<keyword evidence="4" id="KW-1185">Reference proteome</keyword>
<protein>
    <submittedName>
        <fullName evidence="3">Phosphotransferase</fullName>
    </submittedName>
</protein>
<dbReference type="InterPro" id="IPR002575">
    <property type="entry name" value="Aminoglycoside_PTrfase"/>
</dbReference>
<reference evidence="3 4" key="1">
    <citation type="submission" date="2021-01" db="EMBL/GenBank/DDBJ databases">
        <title>Tumebacillus sp. strain ITR2 16S ribosomal RNA gene Genome sequencing and assembly.</title>
        <authorList>
            <person name="Kang M."/>
        </authorList>
    </citation>
    <scope>NUCLEOTIDE SEQUENCE [LARGE SCALE GENOMIC DNA]</scope>
    <source>
        <strain evidence="3 4">ITR2</strain>
    </source>
</reference>
<sequence length="327" mass="37740">MIPAIQERFNDTILQDAANRYGTTLDGLKNLGGFESNVYEFHRDNHAYILKVTHTIRRSVNYLLGELEWLNHLVDGGVSASRCIPSTNGNLVEVIEENDGHSFLAMAYEKAPGTRVPKEQWGPNLFREWGRVIGRMHKLTQTYELRDPALKRQEWYEEECLQLRKYLADDPEVIAAGEELLQRIHKLPQDATSYGLCHTDLHQGNLHVTEDDSIVAFDFDDCGYNWFANDVAIILFYAMRYPSETYPTRAATTEAFLTHFIAGYQEESEFNPEWLTLFPDFLRLRHLLLYIVMQQAGETIPEEYRQKLIDGTPLVEFDFTTIAVPRA</sequence>
<gene>
    <name evidence="3" type="ORF">JJB07_00960</name>
</gene>
<comment type="similarity">
    <text evidence="1">Belongs to the pseudomonas-type ThrB family.</text>
</comment>
<accession>A0ABS1J4T9</accession>